<organism evidence="2 3">
    <name type="scientific">Oryza rufipogon</name>
    <name type="common">Brownbeard rice</name>
    <name type="synonym">Asian wild rice</name>
    <dbReference type="NCBI Taxonomy" id="4529"/>
    <lineage>
        <taxon>Eukaryota</taxon>
        <taxon>Viridiplantae</taxon>
        <taxon>Streptophyta</taxon>
        <taxon>Embryophyta</taxon>
        <taxon>Tracheophyta</taxon>
        <taxon>Spermatophyta</taxon>
        <taxon>Magnoliopsida</taxon>
        <taxon>Liliopsida</taxon>
        <taxon>Poales</taxon>
        <taxon>Poaceae</taxon>
        <taxon>BOP clade</taxon>
        <taxon>Oryzoideae</taxon>
        <taxon>Oryzeae</taxon>
        <taxon>Oryzinae</taxon>
        <taxon>Oryza</taxon>
    </lineage>
</organism>
<dbReference type="Proteomes" id="UP000008022">
    <property type="component" value="Unassembled WGS sequence"/>
</dbReference>
<evidence type="ECO:0000313" key="3">
    <source>
        <dbReference type="Proteomes" id="UP000008022"/>
    </source>
</evidence>
<evidence type="ECO:0000313" key="2">
    <source>
        <dbReference type="EnsemblPlants" id="ORUFI03G23760.1"/>
    </source>
</evidence>
<protein>
    <submittedName>
        <fullName evidence="2">Uncharacterized protein</fullName>
    </submittedName>
</protein>
<keyword evidence="3" id="KW-1185">Reference proteome</keyword>
<evidence type="ECO:0000256" key="1">
    <source>
        <dbReference type="SAM" id="MobiDB-lite"/>
    </source>
</evidence>
<reference evidence="3" key="1">
    <citation type="submission" date="2013-06" db="EMBL/GenBank/DDBJ databases">
        <authorList>
            <person name="Zhao Q."/>
        </authorList>
    </citation>
    <scope>NUCLEOTIDE SEQUENCE</scope>
    <source>
        <strain evidence="3">cv. W1943</strain>
    </source>
</reference>
<dbReference type="HOGENOM" id="CLU_2945647_0_0_1"/>
<proteinExistence type="predicted"/>
<reference evidence="2" key="2">
    <citation type="submission" date="2015-06" db="UniProtKB">
        <authorList>
            <consortium name="EnsemblPlants"/>
        </authorList>
    </citation>
    <scope>IDENTIFICATION</scope>
</reference>
<accession>A0A0E0NX62</accession>
<sequence>MCLYGSPRDSLEVARTPTKLGRRRRTEQRSGGGGKQRYDGVGFLRSLGCQEEKGNGSKIT</sequence>
<dbReference type="Gramene" id="ORUFI03G23760.1">
    <property type="protein sequence ID" value="ORUFI03G23760.1"/>
    <property type="gene ID" value="ORUFI03G23760"/>
</dbReference>
<name>A0A0E0NX62_ORYRU</name>
<dbReference type="EnsemblPlants" id="ORUFI03G23760.1">
    <property type="protein sequence ID" value="ORUFI03G23760.1"/>
    <property type="gene ID" value="ORUFI03G23760"/>
</dbReference>
<feature type="region of interest" description="Disordered" evidence="1">
    <location>
        <begin position="1"/>
        <end position="39"/>
    </location>
</feature>
<dbReference type="AlphaFoldDB" id="A0A0E0NX62"/>